<evidence type="ECO:0000313" key="5">
    <source>
        <dbReference type="EMBL" id="ASB40753.1"/>
    </source>
</evidence>
<sequence>MGISMGCKMTYRRNLCTCQLLLRPYTLGMPIKIKITKKETRTMNIALETDRIRLRTWHMEDLQDFYNYAKDPDVGPWAGWEPHGSIEDSRKRLSRWVNNTDENDIKLAVENKENGRVIGSIGIEPDGSRPDVKGCRNLGYVLGKDYWGQGLMTEAVRAAIDYAFRALKLRLLTVNHYTINQRSRRVIEKSGFTYEGTLRSGSVIYNGEERDLCCYSMRAWEYWAMRAKEAGFSLELPENTDRIELENMQREFIEVDKDVTPFGLDPKDMSFERWLERSIAWRFVVPKPTYAKSTLYILNSQHTGPTGALDLRHYLTERLLNGGGNIGYGIRPSQRGNGFAPYMLGLGIEKAKERNVSKVLVCCDDNNPGSAHTIEDCGGELENLIDGLRRYWITI</sequence>
<keyword evidence="2" id="KW-0012">Acyltransferase</keyword>
<dbReference type="InterPro" id="IPR051531">
    <property type="entry name" value="N-acetyltransferase"/>
</dbReference>
<name>A0ABN5A5P1_9FIRM</name>
<dbReference type="SUPFAM" id="SSF55729">
    <property type="entry name" value="Acyl-CoA N-acyltransferases (Nat)"/>
    <property type="match status" value="2"/>
</dbReference>
<dbReference type="Pfam" id="PF13302">
    <property type="entry name" value="Acetyltransf_3"/>
    <property type="match status" value="2"/>
</dbReference>
<evidence type="ECO:0000256" key="1">
    <source>
        <dbReference type="ARBA" id="ARBA00022679"/>
    </source>
</evidence>
<comment type="similarity">
    <text evidence="3">Belongs to the acetyltransferase family. RimJ subfamily.</text>
</comment>
<dbReference type="InterPro" id="IPR000182">
    <property type="entry name" value="GNAT_dom"/>
</dbReference>
<organism evidence="5 6">
    <name type="scientific">Acutalibacter muris</name>
    <dbReference type="NCBI Taxonomy" id="1796620"/>
    <lineage>
        <taxon>Bacteria</taxon>
        <taxon>Bacillati</taxon>
        <taxon>Bacillota</taxon>
        <taxon>Clostridia</taxon>
        <taxon>Eubacteriales</taxon>
        <taxon>Acutalibacteraceae</taxon>
        <taxon>Acutalibacter</taxon>
    </lineage>
</organism>
<dbReference type="InterPro" id="IPR016181">
    <property type="entry name" value="Acyl_CoA_acyltransferase"/>
</dbReference>
<feature type="domain" description="N-acetyltransferase" evidence="4">
    <location>
        <begin position="52"/>
        <end position="211"/>
    </location>
</feature>
<dbReference type="Gene3D" id="3.40.630.30">
    <property type="match status" value="2"/>
</dbReference>
<keyword evidence="6" id="KW-1185">Reference proteome</keyword>
<keyword evidence="1" id="KW-0808">Transferase</keyword>
<evidence type="ECO:0000313" key="6">
    <source>
        <dbReference type="Proteomes" id="UP000196710"/>
    </source>
</evidence>
<dbReference type="EMBL" id="CP021422">
    <property type="protein sequence ID" value="ASB40753.1"/>
    <property type="molecule type" value="Genomic_DNA"/>
</dbReference>
<dbReference type="PROSITE" id="PS51186">
    <property type="entry name" value="GNAT"/>
    <property type="match status" value="1"/>
</dbReference>
<accession>A0ABN5A5P1</accession>
<dbReference type="Proteomes" id="UP000196710">
    <property type="component" value="Chromosome"/>
</dbReference>
<evidence type="ECO:0000256" key="3">
    <source>
        <dbReference type="ARBA" id="ARBA00038502"/>
    </source>
</evidence>
<protein>
    <recommendedName>
        <fullName evidence="4">N-acetyltransferase domain-containing protein</fullName>
    </recommendedName>
</protein>
<reference evidence="6" key="1">
    <citation type="submission" date="2017-05" db="EMBL/GenBank/DDBJ databases">
        <title>Improved OligoMM genomes.</title>
        <authorList>
            <person name="Garzetti D."/>
        </authorList>
    </citation>
    <scope>NUCLEOTIDE SEQUENCE [LARGE SCALE GENOMIC DNA]</scope>
    <source>
        <strain evidence="6">KB18</strain>
    </source>
</reference>
<dbReference type="PANTHER" id="PTHR43792:SF8">
    <property type="entry name" value="[RIBOSOMAL PROTEIN US5]-ALANINE N-ACETYLTRANSFERASE"/>
    <property type="match status" value="1"/>
</dbReference>
<evidence type="ECO:0000256" key="2">
    <source>
        <dbReference type="ARBA" id="ARBA00023315"/>
    </source>
</evidence>
<dbReference type="PANTHER" id="PTHR43792">
    <property type="entry name" value="GNAT FAMILY, PUTATIVE (AFU_ORTHOLOGUE AFUA_3G00765)-RELATED-RELATED"/>
    <property type="match status" value="1"/>
</dbReference>
<gene>
    <name evidence="5" type="ORF">ADH66_08845</name>
</gene>
<dbReference type="CDD" id="cd04301">
    <property type="entry name" value="NAT_SF"/>
    <property type="match status" value="1"/>
</dbReference>
<evidence type="ECO:0000259" key="4">
    <source>
        <dbReference type="PROSITE" id="PS51186"/>
    </source>
</evidence>
<proteinExistence type="inferred from homology"/>